<dbReference type="AlphaFoldDB" id="A0AAV3QT66"/>
<gene>
    <name evidence="2" type="ORF">LIER_43743</name>
</gene>
<accession>A0AAV3QT66</accession>
<feature type="region of interest" description="Disordered" evidence="1">
    <location>
        <begin position="1"/>
        <end position="198"/>
    </location>
</feature>
<evidence type="ECO:0000313" key="3">
    <source>
        <dbReference type="Proteomes" id="UP001454036"/>
    </source>
</evidence>
<dbReference type="EMBL" id="BAABME010038233">
    <property type="protein sequence ID" value="GAA0166040.1"/>
    <property type="molecule type" value="Genomic_DNA"/>
</dbReference>
<sequence>MAGDGVGEPPPTREGGGEPPAAPVCCVSTPSQPKTLLLSSSIDRRPPAPAASTEGGQAITSAPYEVPPEVPPQPSMVPLSVNPKPYTQAQLSFVRDASPFNGDPALPPQPKAPPHQPPAQPPQPSPTQPAQPRPDQPTQPSQPPIVQPHPRPTPTHKSTLSSSGQEPSRFPSYDLGPQNLPWNLQKPPSFVSSTPAETDTYNQENTIFRCSDNAPHAIINPNNAPHAIINSDNSPHAITNLQPTTKPDHMHASTMHKPSYAETATGLNFLGTAEESQPHLCLDTHNLKPVGTRNGMPSIRFKKADK</sequence>
<evidence type="ECO:0000256" key="1">
    <source>
        <dbReference type="SAM" id="MobiDB-lite"/>
    </source>
</evidence>
<protein>
    <submittedName>
        <fullName evidence="2">Uncharacterized protein</fullName>
    </submittedName>
</protein>
<proteinExistence type="predicted"/>
<feature type="compositionally biased region" description="Polar residues" evidence="1">
    <location>
        <begin position="155"/>
        <end position="166"/>
    </location>
</feature>
<keyword evidence="3" id="KW-1185">Reference proteome</keyword>
<comment type="caution">
    <text evidence="2">The sequence shown here is derived from an EMBL/GenBank/DDBJ whole genome shotgun (WGS) entry which is preliminary data.</text>
</comment>
<name>A0AAV3QT66_LITER</name>
<dbReference type="PRINTS" id="PR01217">
    <property type="entry name" value="PRICHEXTENSN"/>
</dbReference>
<dbReference type="Proteomes" id="UP001454036">
    <property type="component" value="Unassembled WGS sequence"/>
</dbReference>
<feature type="compositionally biased region" description="Pro residues" evidence="1">
    <location>
        <begin position="65"/>
        <end position="75"/>
    </location>
</feature>
<organism evidence="2 3">
    <name type="scientific">Lithospermum erythrorhizon</name>
    <name type="common">Purple gromwell</name>
    <name type="synonym">Lithospermum officinale var. erythrorhizon</name>
    <dbReference type="NCBI Taxonomy" id="34254"/>
    <lineage>
        <taxon>Eukaryota</taxon>
        <taxon>Viridiplantae</taxon>
        <taxon>Streptophyta</taxon>
        <taxon>Embryophyta</taxon>
        <taxon>Tracheophyta</taxon>
        <taxon>Spermatophyta</taxon>
        <taxon>Magnoliopsida</taxon>
        <taxon>eudicotyledons</taxon>
        <taxon>Gunneridae</taxon>
        <taxon>Pentapetalae</taxon>
        <taxon>asterids</taxon>
        <taxon>lamiids</taxon>
        <taxon>Boraginales</taxon>
        <taxon>Boraginaceae</taxon>
        <taxon>Boraginoideae</taxon>
        <taxon>Lithospermeae</taxon>
        <taxon>Lithospermum</taxon>
    </lineage>
</organism>
<feature type="compositionally biased region" description="Pro residues" evidence="1">
    <location>
        <begin position="105"/>
        <end position="153"/>
    </location>
</feature>
<feature type="compositionally biased region" description="Polar residues" evidence="1">
    <location>
        <begin position="28"/>
        <end position="41"/>
    </location>
</feature>
<evidence type="ECO:0000313" key="2">
    <source>
        <dbReference type="EMBL" id="GAA0166040.1"/>
    </source>
</evidence>
<reference evidence="2 3" key="1">
    <citation type="submission" date="2024-01" db="EMBL/GenBank/DDBJ databases">
        <title>The complete chloroplast genome sequence of Lithospermum erythrorhizon: insights into the phylogenetic relationship among Boraginaceae species and the maternal lineages of purple gromwells.</title>
        <authorList>
            <person name="Okada T."/>
            <person name="Watanabe K."/>
        </authorList>
    </citation>
    <scope>NUCLEOTIDE SEQUENCE [LARGE SCALE GENOMIC DNA]</scope>
</reference>